<evidence type="ECO:0000313" key="3">
    <source>
        <dbReference type="Proteomes" id="UP000076761"/>
    </source>
</evidence>
<organism evidence="2 3">
    <name type="scientific">Neolentinus lepideus HHB14362 ss-1</name>
    <dbReference type="NCBI Taxonomy" id="1314782"/>
    <lineage>
        <taxon>Eukaryota</taxon>
        <taxon>Fungi</taxon>
        <taxon>Dikarya</taxon>
        <taxon>Basidiomycota</taxon>
        <taxon>Agaricomycotina</taxon>
        <taxon>Agaricomycetes</taxon>
        <taxon>Gloeophyllales</taxon>
        <taxon>Gloeophyllaceae</taxon>
        <taxon>Neolentinus</taxon>
    </lineage>
</organism>
<reference evidence="2 3" key="1">
    <citation type="journal article" date="2016" name="Mol. Biol. Evol.">
        <title>Comparative Genomics of Early-Diverging Mushroom-Forming Fungi Provides Insights into the Origins of Lignocellulose Decay Capabilities.</title>
        <authorList>
            <person name="Nagy L.G."/>
            <person name="Riley R."/>
            <person name="Tritt A."/>
            <person name="Adam C."/>
            <person name="Daum C."/>
            <person name="Floudas D."/>
            <person name="Sun H."/>
            <person name="Yadav J.S."/>
            <person name="Pangilinan J."/>
            <person name="Larsson K.H."/>
            <person name="Matsuura K."/>
            <person name="Barry K."/>
            <person name="Labutti K."/>
            <person name="Kuo R."/>
            <person name="Ohm R.A."/>
            <person name="Bhattacharya S.S."/>
            <person name="Shirouzu T."/>
            <person name="Yoshinaga Y."/>
            <person name="Martin F.M."/>
            <person name="Grigoriev I.V."/>
            <person name="Hibbett D.S."/>
        </authorList>
    </citation>
    <scope>NUCLEOTIDE SEQUENCE [LARGE SCALE GENOMIC DNA]</scope>
    <source>
        <strain evidence="2 3">HHB14362 ss-1</strain>
    </source>
</reference>
<dbReference type="Proteomes" id="UP000076761">
    <property type="component" value="Unassembled WGS sequence"/>
</dbReference>
<proteinExistence type="predicted"/>
<protein>
    <submittedName>
        <fullName evidence="2">Uncharacterized protein</fullName>
    </submittedName>
</protein>
<name>A0A165QXU1_9AGAM</name>
<sequence>MTDVMRAKGLALAYLLVGFGLAGLEGFGGLGLAVFATLGSDGAPTPLSFSGCLAPVLCLLFPLECACFASPCFLSTPSSLRSPWLLDDPVILQGQDSTETLGIQNSAVASWR</sequence>
<accession>A0A165QXU1</accession>
<evidence type="ECO:0000256" key="1">
    <source>
        <dbReference type="SAM" id="Phobius"/>
    </source>
</evidence>
<keyword evidence="1" id="KW-0812">Transmembrane</keyword>
<dbReference type="EMBL" id="KV425589">
    <property type="protein sequence ID" value="KZT23024.1"/>
    <property type="molecule type" value="Genomic_DNA"/>
</dbReference>
<keyword evidence="1" id="KW-1133">Transmembrane helix</keyword>
<feature type="transmembrane region" description="Helical" evidence="1">
    <location>
        <begin position="12"/>
        <end position="35"/>
    </location>
</feature>
<dbReference type="AlphaFoldDB" id="A0A165QXU1"/>
<evidence type="ECO:0000313" key="2">
    <source>
        <dbReference type="EMBL" id="KZT23024.1"/>
    </source>
</evidence>
<gene>
    <name evidence="2" type="ORF">NEOLEDRAFT_1137129</name>
</gene>
<keyword evidence="1" id="KW-0472">Membrane</keyword>
<dbReference type="InParanoid" id="A0A165QXU1"/>
<keyword evidence="3" id="KW-1185">Reference proteome</keyword>